<dbReference type="Gene3D" id="3.40.50.2300">
    <property type="match status" value="1"/>
</dbReference>
<dbReference type="GO" id="GO:0006355">
    <property type="term" value="P:regulation of DNA-templated transcription"/>
    <property type="evidence" value="ECO:0007669"/>
    <property type="project" value="InterPro"/>
</dbReference>
<dbReference type="InterPro" id="IPR039420">
    <property type="entry name" value="WalR-like"/>
</dbReference>
<evidence type="ECO:0000256" key="1">
    <source>
        <dbReference type="ARBA" id="ARBA00023125"/>
    </source>
</evidence>
<keyword evidence="7" id="KW-1185">Reference proteome</keyword>
<comment type="caution">
    <text evidence="6">The sequence shown here is derived from an EMBL/GenBank/DDBJ whole genome shotgun (WGS) entry which is preliminary data.</text>
</comment>
<dbReference type="InterPro" id="IPR036388">
    <property type="entry name" value="WH-like_DNA-bd_sf"/>
</dbReference>
<dbReference type="AlphaFoldDB" id="A0A941E8X6"/>
<dbReference type="GO" id="GO:0000976">
    <property type="term" value="F:transcription cis-regulatory region binding"/>
    <property type="evidence" value="ECO:0007669"/>
    <property type="project" value="TreeGrafter"/>
</dbReference>
<protein>
    <submittedName>
        <fullName evidence="6">Response regulator transcription factor</fullName>
    </submittedName>
</protein>
<dbReference type="PROSITE" id="PS50110">
    <property type="entry name" value="RESPONSE_REGULATORY"/>
    <property type="match status" value="1"/>
</dbReference>
<proteinExistence type="predicted"/>
<evidence type="ECO:0000256" key="3">
    <source>
        <dbReference type="PROSITE-ProRule" id="PRU01091"/>
    </source>
</evidence>
<evidence type="ECO:0000313" key="6">
    <source>
        <dbReference type="EMBL" id="MBR7825700.1"/>
    </source>
</evidence>
<dbReference type="SMART" id="SM00862">
    <property type="entry name" value="Trans_reg_C"/>
    <property type="match status" value="1"/>
</dbReference>
<dbReference type="GO" id="GO:0032993">
    <property type="term" value="C:protein-DNA complex"/>
    <property type="evidence" value="ECO:0007669"/>
    <property type="project" value="TreeGrafter"/>
</dbReference>
<keyword evidence="1 3" id="KW-0238">DNA-binding</keyword>
<name>A0A941E8X6_9ACTN</name>
<dbReference type="PANTHER" id="PTHR48111:SF56">
    <property type="entry name" value="TETRATHIONATE RESPONSE REGULATORY PROTEIN TTRR"/>
    <property type="match status" value="1"/>
</dbReference>
<evidence type="ECO:0000256" key="2">
    <source>
        <dbReference type="PROSITE-ProRule" id="PRU00169"/>
    </source>
</evidence>
<feature type="domain" description="OmpR/PhoB-type" evidence="5">
    <location>
        <begin position="141"/>
        <end position="236"/>
    </location>
</feature>
<dbReference type="SUPFAM" id="SSF46894">
    <property type="entry name" value="C-terminal effector domain of the bipartite response regulators"/>
    <property type="match status" value="1"/>
</dbReference>
<dbReference type="GO" id="GO:0000156">
    <property type="term" value="F:phosphorelay response regulator activity"/>
    <property type="evidence" value="ECO:0007669"/>
    <property type="project" value="TreeGrafter"/>
</dbReference>
<reference evidence="6" key="1">
    <citation type="submission" date="2021-04" db="EMBL/GenBank/DDBJ databases">
        <title>Genome based classification of Actinospica acidithermotolerans sp. nov., an actinobacterium isolated from an Indonesian hot spring.</title>
        <authorList>
            <person name="Kusuma A.B."/>
            <person name="Putra K.E."/>
            <person name="Nafisah S."/>
            <person name="Loh J."/>
            <person name="Nouioui I."/>
            <person name="Goodfellow M."/>
        </authorList>
    </citation>
    <scope>NUCLEOTIDE SEQUENCE</scope>
    <source>
        <strain evidence="6">MGRD01-02</strain>
    </source>
</reference>
<dbReference type="InterPro" id="IPR001789">
    <property type="entry name" value="Sig_transdc_resp-reg_receiver"/>
</dbReference>
<dbReference type="Pfam" id="PF00072">
    <property type="entry name" value="Response_reg"/>
    <property type="match status" value="1"/>
</dbReference>
<dbReference type="Gene3D" id="1.10.10.10">
    <property type="entry name" value="Winged helix-like DNA-binding domain superfamily/Winged helix DNA-binding domain"/>
    <property type="match status" value="1"/>
</dbReference>
<dbReference type="InterPro" id="IPR001867">
    <property type="entry name" value="OmpR/PhoB-type_DNA-bd"/>
</dbReference>
<dbReference type="PANTHER" id="PTHR48111">
    <property type="entry name" value="REGULATOR OF RPOS"/>
    <property type="match status" value="1"/>
</dbReference>
<accession>A0A941E8X6</accession>
<dbReference type="EMBL" id="JAGSOH010000008">
    <property type="protein sequence ID" value="MBR7825700.1"/>
    <property type="molecule type" value="Genomic_DNA"/>
</dbReference>
<feature type="DNA-binding region" description="OmpR/PhoB-type" evidence="3">
    <location>
        <begin position="141"/>
        <end position="236"/>
    </location>
</feature>
<gene>
    <name evidence="6" type="ORF">KDK95_05225</name>
</gene>
<dbReference type="Pfam" id="PF00486">
    <property type="entry name" value="Trans_reg_C"/>
    <property type="match status" value="1"/>
</dbReference>
<sequence>MSLTMREYRGERAASLRGGGQQVLVAVGDPGESELLAATLDLAGYRVLVAESGAELMALFVRRRPDLVVLDLDLPGIAELGRGRRIAPAERPPVLFLAANDSAPTMVRELAAGEADYVTRPLRIREVLARLQALLSAPGKQVLQRYGDLVLDDAICLARRGQNVLALTPAEYRLLRHLLVNAGRVLSKEQVSLHVWGEVRDGNAVEQLVSRLRRKVNQSGPALIRTRRGFGYTLGRCAPPVPDSRRNPA</sequence>
<dbReference type="Proteomes" id="UP000676325">
    <property type="component" value="Unassembled WGS sequence"/>
</dbReference>
<keyword evidence="2" id="KW-0597">Phosphoprotein</keyword>
<dbReference type="InterPro" id="IPR016032">
    <property type="entry name" value="Sig_transdc_resp-reg_C-effctor"/>
</dbReference>
<evidence type="ECO:0000259" key="5">
    <source>
        <dbReference type="PROSITE" id="PS51755"/>
    </source>
</evidence>
<dbReference type="SUPFAM" id="SSF52172">
    <property type="entry name" value="CheY-like"/>
    <property type="match status" value="1"/>
</dbReference>
<feature type="domain" description="Response regulatory" evidence="4">
    <location>
        <begin position="22"/>
        <end position="135"/>
    </location>
</feature>
<dbReference type="CDD" id="cd00383">
    <property type="entry name" value="trans_reg_C"/>
    <property type="match status" value="1"/>
</dbReference>
<organism evidence="6 7">
    <name type="scientific">Actinospica acidithermotolerans</name>
    <dbReference type="NCBI Taxonomy" id="2828514"/>
    <lineage>
        <taxon>Bacteria</taxon>
        <taxon>Bacillati</taxon>
        <taxon>Actinomycetota</taxon>
        <taxon>Actinomycetes</taxon>
        <taxon>Catenulisporales</taxon>
        <taxon>Actinospicaceae</taxon>
        <taxon>Actinospica</taxon>
    </lineage>
</organism>
<evidence type="ECO:0000313" key="7">
    <source>
        <dbReference type="Proteomes" id="UP000676325"/>
    </source>
</evidence>
<dbReference type="GO" id="GO:0005829">
    <property type="term" value="C:cytosol"/>
    <property type="evidence" value="ECO:0007669"/>
    <property type="project" value="TreeGrafter"/>
</dbReference>
<dbReference type="SMART" id="SM00448">
    <property type="entry name" value="REC"/>
    <property type="match status" value="1"/>
</dbReference>
<dbReference type="InterPro" id="IPR011006">
    <property type="entry name" value="CheY-like_superfamily"/>
</dbReference>
<evidence type="ECO:0000259" key="4">
    <source>
        <dbReference type="PROSITE" id="PS50110"/>
    </source>
</evidence>
<dbReference type="PROSITE" id="PS51755">
    <property type="entry name" value="OMPR_PHOB"/>
    <property type="match status" value="1"/>
</dbReference>
<feature type="modified residue" description="4-aspartylphosphate" evidence="2">
    <location>
        <position position="71"/>
    </location>
</feature>
<dbReference type="RefSeq" id="WP_212516854.1">
    <property type="nucleotide sequence ID" value="NZ_JAGSOH010000008.1"/>
</dbReference>